<keyword evidence="4" id="KW-1185">Reference proteome</keyword>
<gene>
    <name evidence="2" type="ORF">TL5118_01666</name>
    <name evidence="3" type="ORF">TL5120_02368</name>
</gene>
<evidence type="ECO:0000313" key="5">
    <source>
        <dbReference type="Proteomes" id="UP000051887"/>
    </source>
</evidence>
<dbReference type="EMBL" id="CYSB01000026">
    <property type="protein sequence ID" value="CUH66247.1"/>
    <property type="molecule type" value="Genomic_DNA"/>
</dbReference>
<protein>
    <submittedName>
        <fullName evidence="3">Uncharacterized protein</fullName>
    </submittedName>
</protein>
<evidence type="ECO:0000313" key="3">
    <source>
        <dbReference type="EMBL" id="CUH72562.1"/>
    </source>
</evidence>
<accession>A0A0P1FUS7</accession>
<evidence type="ECO:0000313" key="4">
    <source>
        <dbReference type="Proteomes" id="UP000051086"/>
    </source>
</evidence>
<reference evidence="2 4" key="2">
    <citation type="submission" date="2015-09" db="EMBL/GenBank/DDBJ databases">
        <authorList>
            <person name="Rodrigo-Torres L."/>
            <person name="Arahal D.R."/>
        </authorList>
    </citation>
    <scope>NUCLEOTIDE SEQUENCE [LARGE SCALE GENOMIC DNA]</scope>
    <source>
        <strain evidence="2 4">CECT 5118</strain>
    </source>
</reference>
<dbReference type="RefSeq" id="WP_058243756.1">
    <property type="nucleotide sequence ID" value="NZ_CYSB01000026.1"/>
</dbReference>
<dbReference type="Proteomes" id="UP000051086">
    <property type="component" value="Unassembled WGS sequence"/>
</dbReference>
<sequence>MFSKTPLPAFAAALVAGVTLTATTTAAQAQGTKCLPRAILVEDLKKKYNEQLSGGGLQNPQQLLEVWTSPNSGSFTVFITRADGLACIMATGKHWNSNSEIAPAGVKS</sequence>
<dbReference type="EMBL" id="CYSC01000033">
    <property type="protein sequence ID" value="CUH72562.1"/>
    <property type="molecule type" value="Genomic_DNA"/>
</dbReference>
<feature type="chain" id="PRO_5009792534" evidence="1">
    <location>
        <begin position="30"/>
        <end position="108"/>
    </location>
</feature>
<feature type="signal peptide" evidence="1">
    <location>
        <begin position="1"/>
        <end position="29"/>
    </location>
</feature>
<keyword evidence="1" id="KW-0732">Signal</keyword>
<evidence type="ECO:0000313" key="2">
    <source>
        <dbReference type="EMBL" id="CUH66247.1"/>
    </source>
</evidence>
<organism evidence="3 5">
    <name type="scientific">Thalassovita autumnalis</name>
    <dbReference type="NCBI Taxonomy" id="2072972"/>
    <lineage>
        <taxon>Bacteria</taxon>
        <taxon>Pseudomonadati</taxon>
        <taxon>Pseudomonadota</taxon>
        <taxon>Alphaproteobacteria</taxon>
        <taxon>Rhodobacterales</taxon>
        <taxon>Roseobacteraceae</taxon>
        <taxon>Thalassovita</taxon>
    </lineage>
</organism>
<proteinExistence type="predicted"/>
<dbReference type="OrthoDB" id="9810895at2"/>
<reference evidence="3 5" key="1">
    <citation type="submission" date="2015-09" db="EMBL/GenBank/DDBJ databases">
        <authorList>
            <consortium name="Swine Surveillance"/>
        </authorList>
    </citation>
    <scope>NUCLEOTIDE SEQUENCE [LARGE SCALE GENOMIC DNA]</scope>
    <source>
        <strain evidence="3 5">5120</strain>
    </source>
</reference>
<dbReference type="AlphaFoldDB" id="A0A0P1FUS7"/>
<name>A0A0P1FUS7_9RHOB</name>
<dbReference type="Proteomes" id="UP000051887">
    <property type="component" value="Unassembled WGS sequence"/>
</dbReference>
<evidence type="ECO:0000256" key="1">
    <source>
        <dbReference type="SAM" id="SignalP"/>
    </source>
</evidence>